<feature type="non-terminal residue" evidence="1">
    <location>
        <position position="1"/>
    </location>
</feature>
<sequence length="191" mass="20977">KIGHFDASPAVLEFVCSAKLAELAALGTSCPDHFLRTKIRPLVLPFDPSNPDLDRLLGSLDAEIDAYRKDYAQYYQRCKRSNSPPMRDPNPVVYLIPGVGMLTFARDKATARISAEFYINAINVMRGASSVDTYVGLPEQEAFDIEYWLLEEAKLKRMPKPKSLAGRIGVITGGAGGIGRAVGRRMLMEGA</sequence>
<proteinExistence type="predicted"/>
<organism evidence="1">
    <name type="scientific">mine drainage metagenome</name>
    <dbReference type="NCBI Taxonomy" id="410659"/>
    <lineage>
        <taxon>unclassified sequences</taxon>
        <taxon>metagenomes</taxon>
        <taxon>ecological metagenomes</taxon>
    </lineage>
</organism>
<reference evidence="1" key="1">
    <citation type="submission" date="2013-08" db="EMBL/GenBank/DDBJ databases">
        <authorList>
            <person name="Mendez C."/>
            <person name="Richter M."/>
            <person name="Ferrer M."/>
            <person name="Sanchez J."/>
        </authorList>
    </citation>
    <scope>NUCLEOTIDE SEQUENCE</scope>
</reference>
<dbReference type="InterPro" id="IPR036291">
    <property type="entry name" value="NAD(P)-bd_dom_sf"/>
</dbReference>
<dbReference type="EMBL" id="AUZX01014390">
    <property type="protein sequence ID" value="EQD32441.1"/>
    <property type="molecule type" value="Genomic_DNA"/>
</dbReference>
<dbReference type="SUPFAM" id="SSF51735">
    <property type="entry name" value="NAD(P)-binding Rossmann-fold domains"/>
    <property type="match status" value="1"/>
</dbReference>
<dbReference type="AlphaFoldDB" id="T0YB42"/>
<accession>T0YB42</accession>
<name>T0YB42_9ZZZZ</name>
<protein>
    <submittedName>
        <fullName evidence="1">Short chain dehydrogenase</fullName>
    </submittedName>
</protein>
<gene>
    <name evidence="1" type="ORF">B1A_19505</name>
</gene>
<comment type="caution">
    <text evidence="1">The sequence shown here is derived from an EMBL/GenBank/DDBJ whole genome shotgun (WGS) entry which is preliminary data.</text>
</comment>
<evidence type="ECO:0000313" key="1">
    <source>
        <dbReference type="EMBL" id="EQD32441.1"/>
    </source>
</evidence>
<dbReference type="Gene3D" id="3.40.50.720">
    <property type="entry name" value="NAD(P)-binding Rossmann-like Domain"/>
    <property type="match status" value="1"/>
</dbReference>
<feature type="non-terminal residue" evidence="1">
    <location>
        <position position="191"/>
    </location>
</feature>
<reference evidence="1" key="2">
    <citation type="journal article" date="2014" name="ISME J.">
        <title>Microbial stratification in low pH oxic and suboxic macroscopic growths along an acid mine drainage.</title>
        <authorList>
            <person name="Mendez-Garcia C."/>
            <person name="Mesa V."/>
            <person name="Sprenger R.R."/>
            <person name="Richter M."/>
            <person name="Diez M.S."/>
            <person name="Solano J."/>
            <person name="Bargiela R."/>
            <person name="Golyshina O.V."/>
            <person name="Manteca A."/>
            <person name="Ramos J.L."/>
            <person name="Gallego J.R."/>
            <person name="Llorente I."/>
            <person name="Martins Dos Santos V.A."/>
            <person name="Jensen O.N."/>
            <person name="Pelaez A.I."/>
            <person name="Sanchez J."/>
            <person name="Ferrer M."/>
        </authorList>
    </citation>
    <scope>NUCLEOTIDE SEQUENCE</scope>
</reference>